<dbReference type="GO" id="GO:0005829">
    <property type="term" value="C:cytosol"/>
    <property type="evidence" value="ECO:0007669"/>
    <property type="project" value="TreeGrafter"/>
</dbReference>
<dbReference type="Pfam" id="PF01142">
    <property type="entry name" value="TruD"/>
    <property type="match status" value="2"/>
</dbReference>
<dbReference type="Gene3D" id="3.30.2350.20">
    <property type="entry name" value="TruD, catalytic domain"/>
    <property type="match status" value="1"/>
</dbReference>
<sequence length="376" mass="42970">MEDIKQNQEVGIFKGVFSLDHSPINAHFSKNSDDFVVREVPLYEFSGNGEHLIINIQKKDLTTFDAIKILSGVTGVKMRDFGYAGLKDRQGMTTQFISMPKKFESSLENFSHEKMKILSTTVHNNKLRIGHLKGNNFFIRLKKVSKVDALKLSEVCKKIDEMGFANYFGYQRFGKYADNAKQGREILEGNLNIKNPKTKDLLISAYQSEVFNIWLSKRVALSKAFRDLKADKVSEIYPLFKDIKVVKSIKNEPNFFKILPGDTLSHYPFGKVFLCEDLESETRRFINRNITVTGLLFGSKALKSVGLAAEFASGIYSSTQDYKQNGTNRFAWEYAKNLEYKYDEENAHFTLSFGLDKGCYATTLLEEILHTREILV</sequence>
<evidence type="ECO:0000256" key="4">
    <source>
        <dbReference type="HAMAP-Rule" id="MF_01082"/>
    </source>
</evidence>
<evidence type="ECO:0000256" key="2">
    <source>
        <dbReference type="ARBA" id="ARBA00022694"/>
    </source>
</evidence>
<dbReference type="InterPro" id="IPR001656">
    <property type="entry name" value="PsdUridine_synth_TruD"/>
</dbReference>
<dbReference type="GO" id="GO:0003723">
    <property type="term" value="F:RNA binding"/>
    <property type="evidence" value="ECO:0007669"/>
    <property type="project" value="InterPro"/>
</dbReference>
<dbReference type="EMBL" id="CP063078">
    <property type="protein sequence ID" value="QOQ87327.1"/>
    <property type="molecule type" value="Genomic_DNA"/>
</dbReference>
<dbReference type="RefSeq" id="WP_025803898.1">
    <property type="nucleotide sequence ID" value="NZ_CP053842.1"/>
</dbReference>
<evidence type="ECO:0000256" key="1">
    <source>
        <dbReference type="ARBA" id="ARBA00007953"/>
    </source>
</evidence>
<dbReference type="InterPro" id="IPR042214">
    <property type="entry name" value="TruD_catalytic"/>
</dbReference>
<dbReference type="PANTHER" id="PTHR47811">
    <property type="entry name" value="TRNA PSEUDOURIDINE SYNTHASE D"/>
    <property type="match status" value="1"/>
</dbReference>
<organism evidence="6 7">
    <name type="scientific">Campylobacter corcagiensis</name>
    <dbReference type="NCBI Taxonomy" id="1448857"/>
    <lineage>
        <taxon>Bacteria</taxon>
        <taxon>Pseudomonadati</taxon>
        <taxon>Campylobacterota</taxon>
        <taxon>Epsilonproteobacteria</taxon>
        <taxon>Campylobacterales</taxon>
        <taxon>Campylobacteraceae</taxon>
        <taxon>Campylobacter</taxon>
    </lineage>
</organism>
<dbReference type="InterPro" id="IPR050170">
    <property type="entry name" value="TruD_pseudoU_synthase"/>
</dbReference>
<dbReference type="GO" id="GO:0160150">
    <property type="term" value="F:tRNA pseudouridine(13) synthase activity"/>
    <property type="evidence" value="ECO:0007669"/>
    <property type="project" value="UniProtKB-EC"/>
</dbReference>
<dbReference type="PANTHER" id="PTHR47811:SF1">
    <property type="entry name" value="TRNA PSEUDOURIDINE SYNTHASE D"/>
    <property type="match status" value="1"/>
</dbReference>
<comment type="function">
    <text evidence="4">Responsible for synthesis of pseudouridine from uracil-13 in transfer RNAs.</text>
</comment>
<dbReference type="InterPro" id="IPR020103">
    <property type="entry name" value="PsdUridine_synth_cat_dom_sf"/>
</dbReference>
<accession>A0A7M1LFH1</accession>
<reference evidence="6 7" key="1">
    <citation type="submission" date="2020-10" db="EMBL/GenBank/DDBJ databases">
        <title>Campylobacter and Helicobacter PacBio genomes.</title>
        <authorList>
            <person name="Lane C."/>
        </authorList>
    </citation>
    <scope>NUCLEOTIDE SEQUENCE [LARGE SCALE GENOMIC DNA]</scope>
    <source>
        <strain evidence="6 7">2016D-0077</strain>
    </source>
</reference>
<dbReference type="NCBIfam" id="NF002154">
    <property type="entry name" value="PRK00984.1-3"/>
    <property type="match status" value="1"/>
</dbReference>
<gene>
    <name evidence="4 6" type="primary">truD</name>
    <name evidence="6" type="ORF">IMC76_00445</name>
</gene>
<evidence type="ECO:0000313" key="6">
    <source>
        <dbReference type="EMBL" id="QOQ87327.1"/>
    </source>
</evidence>
<evidence type="ECO:0000259" key="5">
    <source>
        <dbReference type="PROSITE" id="PS50984"/>
    </source>
</evidence>
<keyword evidence="2 4" id="KW-0819">tRNA processing</keyword>
<comment type="similarity">
    <text evidence="1 4">Belongs to the pseudouridine synthase TruD family.</text>
</comment>
<feature type="active site" description="Nucleophile" evidence="4">
    <location>
        <position position="88"/>
    </location>
</feature>
<dbReference type="SUPFAM" id="SSF55120">
    <property type="entry name" value="Pseudouridine synthase"/>
    <property type="match status" value="1"/>
</dbReference>
<evidence type="ECO:0000256" key="3">
    <source>
        <dbReference type="ARBA" id="ARBA00023235"/>
    </source>
</evidence>
<keyword evidence="3 4" id="KW-0413">Isomerase</keyword>
<evidence type="ECO:0000313" key="7">
    <source>
        <dbReference type="Proteomes" id="UP000594749"/>
    </source>
</evidence>
<proteinExistence type="inferred from homology"/>
<protein>
    <recommendedName>
        <fullName evidence="4">tRNA pseudouridine synthase D</fullName>
        <ecNumber evidence="4">5.4.99.27</ecNumber>
    </recommendedName>
    <alternativeName>
        <fullName evidence="4">tRNA pseudouridine(13) synthase</fullName>
    </alternativeName>
    <alternativeName>
        <fullName evidence="4">tRNA pseudouridylate synthase D</fullName>
    </alternativeName>
    <alternativeName>
        <fullName evidence="4">tRNA-uridine isomerase D</fullName>
    </alternativeName>
</protein>
<name>A0A7M1LFH1_9BACT</name>
<dbReference type="GO" id="GO:0031119">
    <property type="term" value="P:tRNA pseudouridine synthesis"/>
    <property type="evidence" value="ECO:0007669"/>
    <property type="project" value="UniProtKB-UniRule"/>
</dbReference>
<dbReference type="Proteomes" id="UP000594749">
    <property type="component" value="Chromosome"/>
</dbReference>
<comment type="catalytic activity">
    <reaction evidence="4">
        <text>uridine(13) in tRNA = pseudouridine(13) in tRNA</text>
        <dbReference type="Rhea" id="RHEA:42540"/>
        <dbReference type="Rhea" id="RHEA-COMP:10105"/>
        <dbReference type="Rhea" id="RHEA-COMP:10106"/>
        <dbReference type="ChEBI" id="CHEBI:65314"/>
        <dbReference type="ChEBI" id="CHEBI:65315"/>
        <dbReference type="EC" id="5.4.99.27"/>
    </reaction>
</comment>
<dbReference type="OrthoDB" id="1550679at2"/>
<dbReference type="PROSITE" id="PS50984">
    <property type="entry name" value="TRUD"/>
    <property type="match status" value="1"/>
</dbReference>
<dbReference type="AlphaFoldDB" id="A0A7M1LFH1"/>
<dbReference type="HAMAP" id="MF_01082">
    <property type="entry name" value="TruD"/>
    <property type="match status" value="1"/>
</dbReference>
<keyword evidence="7" id="KW-1185">Reference proteome</keyword>
<dbReference type="CDD" id="cd02575">
    <property type="entry name" value="PseudoU_synth_EcTruD"/>
    <property type="match status" value="1"/>
</dbReference>
<feature type="domain" description="TRUD" evidence="5">
    <location>
        <begin position="163"/>
        <end position="288"/>
    </location>
</feature>
<dbReference type="EC" id="5.4.99.27" evidence="4"/>
<dbReference type="InterPro" id="IPR011760">
    <property type="entry name" value="PsdUridine_synth_TruD_insert"/>
</dbReference>